<comment type="caution">
    <text evidence="3">The sequence shown here is derived from an EMBL/GenBank/DDBJ whole genome shotgun (WGS) entry which is preliminary data.</text>
</comment>
<protein>
    <submittedName>
        <fullName evidence="3">Hydrolase 1, exosortase A system-associated</fullName>
    </submittedName>
</protein>
<feature type="region of interest" description="Disordered" evidence="1">
    <location>
        <begin position="139"/>
        <end position="158"/>
    </location>
</feature>
<feature type="compositionally biased region" description="Acidic residues" evidence="1">
    <location>
        <begin position="139"/>
        <end position="148"/>
    </location>
</feature>
<dbReference type="RefSeq" id="WP_317974215.1">
    <property type="nucleotide sequence ID" value="NZ_BTFW01000001.1"/>
</dbReference>
<dbReference type="SUPFAM" id="SSF53474">
    <property type="entry name" value="alpha/beta-Hydrolases"/>
    <property type="match status" value="1"/>
</dbReference>
<dbReference type="NCBIfam" id="TIGR03100">
    <property type="entry name" value="hydr1_PEP"/>
    <property type="match status" value="1"/>
</dbReference>
<dbReference type="EMBL" id="BTFW01000001">
    <property type="protein sequence ID" value="GMM60417.1"/>
    <property type="molecule type" value="Genomic_DNA"/>
</dbReference>
<dbReference type="InterPro" id="IPR029058">
    <property type="entry name" value="AB_hydrolase_fold"/>
</dbReference>
<gene>
    <name evidence="3" type="ORF">NUTIK01_11940</name>
</gene>
<evidence type="ECO:0000313" key="3">
    <source>
        <dbReference type="EMBL" id="GMM60417.1"/>
    </source>
</evidence>
<accession>A0ABQ6P7Q8</accession>
<dbReference type="InterPro" id="IPR000073">
    <property type="entry name" value="AB_hydrolase_1"/>
</dbReference>
<dbReference type="GO" id="GO:0016787">
    <property type="term" value="F:hydrolase activity"/>
    <property type="evidence" value="ECO:0007669"/>
    <property type="project" value="UniProtKB-KW"/>
</dbReference>
<evidence type="ECO:0000313" key="4">
    <source>
        <dbReference type="Proteomes" id="UP001187221"/>
    </source>
</evidence>
<evidence type="ECO:0000256" key="1">
    <source>
        <dbReference type="SAM" id="MobiDB-lite"/>
    </source>
</evidence>
<dbReference type="Pfam" id="PF12697">
    <property type="entry name" value="Abhydrolase_6"/>
    <property type="match status" value="1"/>
</dbReference>
<proteinExistence type="predicted"/>
<sequence length="276" mass="28704">MNRMVVPFVCEDSVLFGTLDLGAASGATGLLIVSGGGEIRAGSWGGQARLATRLANEGIPVFRFDRRGVGESCGTNPGFRALGPDIAAALTAFRAAAPHVKRIVAFGNCDGASALMLHAAAIGGIDALVLGNPWTLEEAGEDAGEEDGPQAGTPAHSAASLRRHYLRRLTDPRQWLRLARGAVDLKGLALGLRMAARPQPPSALAARLAAGLAAFEATCGGDALVLLAEGDRTAQLFRAHWPKGDTRILGHASASHSFADEAAREWLFARLLLACA</sequence>
<dbReference type="Gene3D" id="3.40.50.1820">
    <property type="entry name" value="alpha/beta hydrolase"/>
    <property type="match status" value="1"/>
</dbReference>
<organism evidence="3 4">
    <name type="scientific">Novosphingobium pituita</name>
    <dbReference type="NCBI Taxonomy" id="3056842"/>
    <lineage>
        <taxon>Bacteria</taxon>
        <taxon>Pseudomonadati</taxon>
        <taxon>Pseudomonadota</taxon>
        <taxon>Alphaproteobacteria</taxon>
        <taxon>Sphingomonadales</taxon>
        <taxon>Sphingomonadaceae</taxon>
        <taxon>Novosphingobium</taxon>
    </lineage>
</organism>
<feature type="domain" description="AB hydrolase-1" evidence="2">
    <location>
        <begin position="31"/>
        <end position="266"/>
    </location>
</feature>
<reference evidence="3 4" key="1">
    <citation type="submission" date="2023-06" db="EMBL/GenBank/DDBJ databases">
        <title>Draft genome sequence of Novosphingobium sp. strain IK01.</title>
        <authorList>
            <person name="Hatamoto M."/>
            <person name="Ikarashi T."/>
            <person name="Yamaguchi T."/>
        </authorList>
    </citation>
    <scope>NUCLEOTIDE SEQUENCE [LARGE SCALE GENOMIC DNA]</scope>
    <source>
        <strain evidence="3 4">IK01</strain>
    </source>
</reference>
<dbReference type="InterPro" id="IPR017531">
    <property type="entry name" value="Hydrolase-1_PEP"/>
</dbReference>
<keyword evidence="4" id="KW-1185">Reference proteome</keyword>
<keyword evidence="3" id="KW-0378">Hydrolase</keyword>
<dbReference type="Proteomes" id="UP001187221">
    <property type="component" value="Unassembled WGS sequence"/>
</dbReference>
<evidence type="ECO:0000259" key="2">
    <source>
        <dbReference type="Pfam" id="PF12697"/>
    </source>
</evidence>
<name>A0ABQ6P7Q8_9SPHN</name>